<keyword evidence="4" id="KW-0812">Transmembrane</keyword>
<proteinExistence type="predicted"/>
<evidence type="ECO:0000313" key="6">
    <source>
        <dbReference type="Proteomes" id="UP000192582"/>
    </source>
</evidence>
<dbReference type="AlphaFoldDB" id="A0A1W1UZ64"/>
<accession>A0A1W1UZ64</accession>
<organism evidence="5 6">
    <name type="scientific">Deinococcus hopiensis KR-140</name>
    <dbReference type="NCBI Taxonomy" id="695939"/>
    <lineage>
        <taxon>Bacteria</taxon>
        <taxon>Thermotogati</taxon>
        <taxon>Deinococcota</taxon>
        <taxon>Deinococci</taxon>
        <taxon>Deinococcales</taxon>
        <taxon>Deinococcaceae</taxon>
        <taxon>Deinococcus</taxon>
    </lineage>
</organism>
<protein>
    <submittedName>
        <fullName evidence="5">Tetratricopeptide repeat-containing protein</fullName>
    </submittedName>
</protein>
<dbReference type="SUPFAM" id="SSF48452">
    <property type="entry name" value="TPR-like"/>
    <property type="match status" value="1"/>
</dbReference>
<dbReference type="PROSITE" id="PS50005">
    <property type="entry name" value="TPR"/>
    <property type="match status" value="2"/>
</dbReference>
<dbReference type="EMBL" id="FWWU01000008">
    <property type="protein sequence ID" value="SMB86393.1"/>
    <property type="molecule type" value="Genomic_DNA"/>
</dbReference>
<feature type="transmembrane region" description="Helical" evidence="4">
    <location>
        <begin position="247"/>
        <end position="269"/>
    </location>
</feature>
<feature type="repeat" description="TPR" evidence="3">
    <location>
        <begin position="38"/>
        <end position="71"/>
    </location>
</feature>
<dbReference type="Proteomes" id="UP000192582">
    <property type="component" value="Unassembled WGS sequence"/>
</dbReference>
<keyword evidence="4" id="KW-0472">Membrane</keyword>
<keyword evidence="2 3" id="KW-0802">TPR repeat</keyword>
<keyword evidence="4" id="KW-1133">Transmembrane helix</keyword>
<dbReference type="Pfam" id="PF13432">
    <property type="entry name" value="TPR_16"/>
    <property type="match status" value="2"/>
</dbReference>
<name>A0A1W1UZ64_9DEIO</name>
<dbReference type="PANTHER" id="PTHR45586">
    <property type="entry name" value="TPR REPEAT-CONTAINING PROTEIN PA4667"/>
    <property type="match status" value="1"/>
</dbReference>
<keyword evidence="1" id="KW-0677">Repeat</keyword>
<dbReference type="SMART" id="SM00028">
    <property type="entry name" value="TPR"/>
    <property type="match status" value="3"/>
</dbReference>
<dbReference type="PANTHER" id="PTHR45586:SF1">
    <property type="entry name" value="LIPOPOLYSACCHARIDE ASSEMBLY PROTEIN B"/>
    <property type="match status" value="1"/>
</dbReference>
<dbReference type="InterPro" id="IPR051012">
    <property type="entry name" value="CellSynth/LPSAsmb/PSIAsmb"/>
</dbReference>
<dbReference type="InterPro" id="IPR011990">
    <property type="entry name" value="TPR-like_helical_dom_sf"/>
</dbReference>
<sequence length="298" mass="32903">MTSEERALERATALLELGRPHEAAAELHQALAQSPGDALLWRLLSQAHTDLDQYGQALEAARKAVVCAPEDYASHYALGVALWNMQVRGRRYNGLFAPARRASAPVIAALREALRLEPGDPSVHATLGRMLLLVGEEREAEALFQAALHVQPRYVEGQLGLATVALRRKQAQEAHDLASRVLEDEPLHTGAMQLLARASLMQGEANAAFTTAFAAVRLRPADRQGREQLETLIETYLPRPFGKHSPALRFLIVPPALPAALMVAAWVWLRTLYRLQRLRPGVRAQVVAARRRMVTRAP</sequence>
<dbReference type="InterPro" id="IPR019734">
    <property type="entry name" value="TPR_rpt"/>
</dbReference>
<evidence type="ECO:0000256" key="3">
    <source>
        <dbReference type="PROSITE-ProRule" id="PRU00339"/>
    </source>
</evidence>
<dbReference type="Gene3D" id="1.25.40.10">
    <property type="entry name" value="Tetratricopeptide repeat domain"/>
    <property type="match status" value="2"/>
</dbReference>
<evidence type="ECO:0000256" key="2">
    <source>
        <dbReference type="ARBA" id="ARBA00022803"/>
    </source>
</evidence>
<evidence type="ECO:0000256" key="4">
    <source>
        <dbReference type="SAM" id="Phobius"/>
    </source>
</evidence>
<feature type="repeat" description="TPR" evidence="3">
    <location>
        <begin position="121"/>
        <end position="154"/>
    </location>
</feature>
<reference evidence="5 6" key="1">
    <citation type="submission" date="2017-04" db="EMBL/GenBank/DDBJ databases">
        <authorList>
            <person name="Afonso C.L."/>
            <person name="Miller P.J."/>
            <person name="Scott M.A."/>
            <person name="Spackman E."/>
            <person name="Goraichik I."/>
            <person name="Dimitrov K.M."/>
            <person name="Suarez D.L."/>
            <person name="Swayne D.E."/>
        </authorList>
    </citation>
    <scope>NUCLEOTIDE SEQUENCE [LARGE SCALE GENOMIC DNA]</scope>
    <source>
        <strain evidence="5 6">KR-140</strain>
    </source>
</reference>
<dbReference type="OrthoDB" id="62810at2"/>
<keyword evidence="6" id="KW-1185">Reference proteome</keyword>
<evidence type="ECO:0000256" key="1">
    <source>
        <dbReference type="ARBA" id="ARBA00022737"/>
    </source>
</evidence>
<gene>
    <name evidence="5" type="ORF">SAMN00790413_03795</name>
</gene>
<evidence type="ECO:0000313" key="5">
    <source>
        <dbReference type="EMBL" id="SMB86393.1"/>
    </source>
</evidence>
<dbReference type="STRING" id="695939.SAMN00790413_03795"/>